<keyword evidence="2" id="KW-1185">Reference proteome</keyword>
<dbReference type="Proteomes" id="UP001151760">
    <property type="component" value="Unassembled WGS sequence"/>
</dbReference>
<protein>
    <submittedName>
        <fullName evidence="1">Uncharacterized protein</fullName>
    </submittedName>
</protein>
<comment type="caution">
    <text evidence="1">The sequence shown here is derived from an EMBL/GenBank/DDBJ whole genome shotgun (WGS) entry which is preliminary data.</text>
</comment>
<name>A0ABQ5EMF4_9ASTR</name>
<reference evidence="1" key="1">
    <citation type="journal article" date="2022" name="Int. J. Mol. Sci.">
        <title>Draft Genome of Tanacetum Coccineum: Genomic Comparison of Closely Related Tanacetum-Family Plants.</title>
        <authorList>
            <person name="Yamashiro T."/>
            <person name="Shiraishi A."/>
            <person name="Nakayama K."/>
            <person name="Satake H."/>
        </authorList>
    </citation>
    <scope>NUCLEOTIDE SEQUENCE</scope>
</reference>
<reference evidence="1" key="2">
    <citation type="submission" date="2022-01" db="EMBL/GenBank/DDBJ databases">
        <authorList>
            <person name="Yamashiro T."/>
            <person name="Shiraishi A."/>
            <person name="Satake H."/>
            <person name="Nakayama K."/>
        </authorList>
    </citation>
    <scope>NUCLEOTIDE SEQUENCE</scope>
</reference>
<organism evidence="1 2">
    <name type="scientific">Tanacetum coccineum</name>
    <dbReference type="NCBI Taxonomy" id="301880"/>
    <lineage>
        <taxon>Eukaryota</taxon>
        <taxon>Viridiplantae</taxon>
        <taxon>Streptophyta</taxon>
        <taxon>Embryophyta</taxon>
        <taxon>Tracheophyta</taxon>
        <taxon>Spermatophyta</taxon>
        <taxon>Magnoliopsida</taxon>
        <taxon>eudicotyledons</taxon>
        <taxon>Gunneridae</taxon>
        <taxon>Pentapetalae</taxon>
        <taxon>asterids</taxon>
        <taxon>campanulids</taxon>
        <taxon>Asterales</taxon>
        <taxon>Asteraceae</taxon>
        <taxon>Asteroideae</taxon>
        <taxon>Anthemideae</taxon>
        <taxon>Anthemidinae</taxon>
        <taxon>Tanacetum</taxon>
    </lineage>
</organism>
<gene>
    <name evidence="1" type="ORF">Tco_0978222</name>
</gene>
<evidence type="ECO:0000313" key="2">
    <source>
        <dbReference type="Proteomes" id="UP001151760"/>
    </source>
</evidence>
<dbReference type="EMBL" id="BQNB010016460">
    <property type="protein sequence ID" value="GJT52065.1"/>
    <property type="molecule type" value="Genomic_DNA"/>
</dbReference>
<sequence length="123" mass="14189">MENIVVVMENIVVVYFLDIENFGSRIIVGVDDTQAVVDKLDRVSFTFHTEDTVAMKNLSFVMMGKTVLPLVGRKGKNGARKKGVLDKAQLRYHEAQVSQCDHKQQWMVEVKRRRKHVEEENNK</sequence>
<evidence type="ECO:0000313" key="1">
    <source>
        <dbReference type="EMBL" id="GJT52065.1"/>
    </source>
</evidence>
<proteinExistence type="predicted"/>
<accession>A0ABQ5EMF4</accession>